<dbReference type="Proteomes" id="UP000001034">
    <property type="component" value="Segment"/>
</dbReference>
<dbReference type="InterPro" id="IPR023214">
    <property type="entry name" value="HAD_sf"/>
</dbReference>
<evidence type="ECO:0000313" key="3">
    <source>
        <dbReference type="Proteomes" id="UP000001034"/>
    </source>
</evidence>
<dbReference type="KEGG" id="vg:6369947"/>
<dbReference type="Pfam" id="PF25109">
    <property type="entry name" value="HAD_PNKP"/>
    <property type="match status" value="1"/>
</dbReference>
<dbReference type="OrthoDB" id="5906at10239"/>
<name>B2ZYD1_9CAUD</name>
<dbReference type="RefSeq" id="YP_001950107.1">
    <property type="nucleotide sequence ID" value="NC_010811.2"/>
</dbReference>
<evidence type="ECO:0000313" key="2">
    <source>
        <dbReference type="EMBL" id="BAG41677.1"/>
    </source>
</evidence>
<dbReference type="InterPro" id="IPR036412">
    <property type="entry name" value="HAD-like_sf"/>
</dbReference>
<reference evidence="2 3" key="1">
    <citation type="journal article" date="2010" name="Virology">
        <title>A jumbo phage infecting the phytopathogen Ralstonia solanacearum defines a new lineage of the Myoviridae family.</title>
        <authorList>
            <person name="Yamada T."/>
            <person name="Satoh S."/>
            <person name="Ishikawa H."/>
            <person name="Fujiwara A."/>
            <person name="Kawasaki T."/>
            <person name="Fujie M."/>
            <person name="Ogata H."/>
        </authorList>
    </citation>
    <scope>NUCLEOTIDE SEQUENCE [LARGE SCALE GENOMIC DNA]</scope>
</reference>
<dbReference type="SUPFAM" id="SSF56784">
    <property type="entry name" value="HAD-like"/>
    <property type="match status" value="1"/>
</dbReference>
<dbReference type="GeneID" id="6369947"/>
<organism evidence="2 3">
    <name type="scientific">Ralstonia phage phiRSL1</name>
    <dbReference type="NCBI Taxonomy" id="1980924"/>
    <lineage>
        <taxon>Viruses</taxon>
        <taxon>Duplodnaviria</taxon>
        <taxon>Heunggongvirae</taxon>
        <taxon>Uroviricota</taxon>
        <taxon>Caudoviricetes</taxon>
        <taxon>Mieseafarmvirus</taxon>
        <taxon>Mieseafarmvirus RSL1</taxon>
    </lineage>
</organism>
<accession>B2ZYD1</accession>
<keyword evidence="3" id="KW-1185">Reference proteome</keyword>
<dbReference type="InterPro" id="IPR056782">
    <property type="entry name" value="HAD_PNKP"/>
</dbReference>
<feature type="domain" description="Polynucleotide kinase PNKP phosphatase" evidence="1">
    <location>
        <begin position="23"/>
        <end position="168"/>
    </location>
</feature>
<dbReference type="EMBL" id="AB366653">
    <property type="protein sequence ID" value="BAG41677.1"/>
    <property type="molecule type" value="Genomic_DNA"/>
</dbReference>
<dbReference type="Gene3D" id="3.40.50.1000">
    <property type="entry name" value="HAD superfamily/HAD-like"/>
    <property type="match status" value="1"/>
</dbReference>
<protein>
    <recommendedName>
        <fullName evidence="1">Polynucleotide kinase PNKP phosphatase domain-containing protein</fullName>
    </recommendedName>
</protein>
<proteinExistence type="predicted"/>
<evidence type="ECO:0000259" key="1">
    <source>
        <dbReference type="Pfam" id="PF25109"/>
    </source>
</evidence>
<sequence length="176" mass="21089">MSFLTSSIEFADQLEIPVFSDKKYVICDIDGCLVDSSSRAKYYFSGEYDKYFSRVHEDLPIPQGVFVYRAFYFDPQFHLLFITSRRDDKRYRQQTLDQLRQWVGADIHDHQLLMRTKDYIEPNRVPDREYKWDRVMRLGLDPKQIFMAFDDTLDVVEMWRSNGIVAYHTQHNPNAH</sequence>